<feature type="domain" description="Polysaccharide export protein N-terminal" evidence="17">
    <location>
        <begin position="156"/>
        <end position="230"/>
    </location>
</feature>
<feature type="domain" description="Soluble ligand binding" evidence="18">
    <location>
        <begin position="549"/>
        <end position="584"/>
    </location>
</feature>
<keyword evidence="3" id="KW-0813">Transport</keyword>
<dbReference type="InterPro" id="IPR003715">
    <property type="entry name" value="Poly_export_N"/>
</dbReference>
<evidence type="ECO:0000256" key="8">
    <source>
        <dbReference type="ARBA" id="ARBA00023047"/>
    </source>
</evidence>
<dbReference type="GeneID" id="92352371"/>
<evidence type="ECO:0000256" key="9">
    <source>
        <dbReference type="ARBA" id="ARBA00023065"/>
    </source>
</evidence>
<feature type="signal peptide" evidence="16">
    <location>
        <begin position="1"/>
        <end position="25"/>
    </location>
</feature>
<evidence type="ECO:0000256" key="15">
    <source>
        <dbReference type="SAM" id="MobiDB-lite"/>
    </source>
</evidence>
<evidence type="ECO:0000256" key="13">
    <source>
        <dbReference type="ARBA" id="ARBA00023237"/>
    </source>
</evidence>
<evidence type="ECO:0000256" key="5">
    <source>
        <dbReference type="ARBA" id="ARBA00022597"/>
    </source>
</evidence>
<keyword evidence="11" id="KW-0472">Membrane</keyword>
<dbReference type="Proteomes" id="UP000053899">
    <property type="component" value="Unassembled WGS sequence"/>
</dbReference>
<comment type="subcellular location">
    <subcellularLocation>
        <location evidence="1">Cell outer membrane</location>
        <topology evidence="1">Multi-pass membrane protein</topology>
    </subcellularLocation>
</comment>
<evidence type="ECO:0000256" key="7">
    <source>
        <dbReference type="ARBA" id="ARBA00022729"/>
    </source>
</evidence>
<dbReference type="EMBL" id="JH660693">
    <property type="protein sequence ID" value="EIM31319.1"/>
    <property type="molecule type" value="Genomic_DNA"/>
</dbReference>
<evidence type="ECO:0000256" key="10">
    <source>
        <dbReference type="ARBA" id="ARBA00023114"/>
    </source>
</evidence>
<keyword evidence="13" id="KW-0998">Cell outer membrane</keyword>
<dbReference type="GO" id="GO:0015159">
    <property type="term" value="F:polysaccharide transmembrane transporter activity"/>
    <property type="evidence" value="ECO:0007669"/>
    <property type="project" value="InterPro"/>
</dbReference>
<dbReference type="GO" id="GO:0006811">
    <property type="term" value="P:monoatomic ion transport"/>
    <property type="evidence" value="ECO:0007669"/>
    <property type="project" value="UniProtKB-KW"/>
</dbReference>
<keyword evidence="10" id="KW-0626">Porin</keyword>
<keyword evidence="5" id="KW-0762">Sugar transport</keyword>
<feature type="chain" id="PRO_5003698695" evidence="16">
    <location>
        <begin position="26"/>
        <end position="807"/>
    </location>
</feature>
<dbReference type="PANTHER" id="PTHR33619">
    <property type="entry name" value="POLYSACCHARIDE EXPORT PROTEIN GFCE-RELATED"/>
    <property type="match status" value="1"/>
</dbReference>
<evidence type="ECO:0000259" key="18">
    <source>
        <dbReference type="Pfam" id="PF10531"/>
    </source>
</evidence>
<reference evidence="20 21" key="1">
    <citation type="submission" date="2012-04" db="EMBL/GenBank/DDBJ databases">
        <title>Improved High-Quality Draft sequence of Leptothrix ochracea L12.</title>
        <authorList>
            <consortium name="US DOE Joint Genome Institute"/>
            <person name="Lucas S."/>
            <person name="Han J."/>
            <person name="Lapidus A."/>
            <person name="Cheng J.-F."/>
            <person name="Goodwin L."/>
            <person name="Pitluck S."/>
            <person name="Peters L."/>
            <person name="Zeytun A."/>
            <person name="Detter J.C."/>
            <person name="Han C."/>
            <person name="Tapia R."/>
            <person name="Land M."/>
            <person name="Hauser L."/>
            <person name="Kyrpides N."/>
            <person name="Ivanova N."/>
            <person name="Pagani I."/>
            <person name="Stepanauskas R."/>
            <person name="Masland D."/>
            <person name="Poulton N."/>
            <person name="Emerson D."/>
            <person name="Fleming E."/>
            <person name="Woyke T."/>
        </authorList>
    </citation>
    <scope>NUCLEOTIDE SEQUENCE [LARGE SCALE GENOMIC DNA]</scope>
    <source>
        <strain evidence="20 21">L12</strain>
    </source>
</reference>
<evidence type="ECO:0000256" key="2">
    <source>
        <dbReference type="ARBA" id="ARBA00009450"/>
    </source>
</evidence>
<dbReference type="Gene3D" id="3.10.560.10">
    <property type="entry name" value="Outer membrane lipoprotein wza domain like"/>
    <property type="match status" value="3"/>
</dbReference>
<accession>I4Z527</accession>
<dbReference type="GO" id="GO:0009279">
    <property type="term" value="C:cell outer membrane"/>
    <property type="evidence" value="ECO:0007669"/>
    <property type="project" value="UniProtKB-SubCell"/>
</dbReference>
<feature type="region of interest" description="Disordered" evidence="15">
    <location>
        <begin position="46"/>
        <end position="69"/>
    </location>
</feature>
<evidence type="ECO:0000256" key="16">
    <source>
        <dbReference type="SAM" id="SignalP"/>
    </source>
</evidence>
<evidence type="ECO:0000256" key="6">
    <source>
        <dbReference type="ARBA" id="ARBA00022692"/>
    </source>
</evidence>
<evidence type="ECO:0000256" key="14">
    <source>
        <dbReference type="ARBA" id="ARBA00023288"/>
    </source>
</evidence>
<keyword evidence="6" id="KW-0812">Transmembrane</keyword>
<feature type="domain" description="SLBB" evidence="19">
    <location>
        <begin position="237"/>
        <end position="312"/>
    </location>
</feature>
<name>I4Z527_9BURK</name>
<keyword evidence="14" id="KW-0449">Lipoprotein</keyword>
<evidence type="ECO:0000259" key="19">
    <source>
        <dbReference type="Pfam" id="PF22461"/>
    </source>
</evidence>
<feature type="region of interest" description="Disordered" evidence="15">
    <location>
        <begin position="81"/>
        <end position="107"/>
    </location>
</feature>
<dbReference type="Gene3D" id="3.30.1950.10">
    <property type="entry name" value="wza like domain"/>
    <property type="match status" value="1"/>
</dbReference>
<proteinExistence type="inferred from homology"/>
<keyword evidence="9" id="KW-0406">Ion transport</keyword>
<evidence type="ECO:0000256" key="4">
    <source>
        <dbReference type="ARBA" id="ARBA00022452"/>
    </source>
</evidence>
<sequence>MKLLRRVACFSLVALCYASVQPVGAQTADASSTLQALQQLQQAQQLGNATQPLSPRTVPLPQGTLNPNTISPATIQRMLSIDPNAGQSPHPPSNDPNNPPQDPNKAEAPLISAHDALPDNEFQRFVFSATGSRLGVFGQSYFMQTERTFAPSERIPVPADYVLGPGDELFVRVWGSIDVDLRVTVDRNGLINLPRVGAITMAGVKVSEAETVLRSQIGRVFRNFSLNVTLGQLRSMQIFVVGQARKPGSYTVSSLSTLINAIFASGGPNTNGSLRHIQLKRNAQVVSELDLYDFILNGDKTQDVRLQSGDTVVFLPKGPQIALLGSLDNPAIFELKGSTESAATVLRYAGLSRISVNRPTALLERVDSLNTKSPRSVNTLKLDDQSAEAALLRDGDMLTLFGLAPAFGNAITLRGTVAAPLRYPYAPGMRISQLIPDREALITPDYYQRKNRLVQFAAPTTQAAAAVDVNQVNVEHDVRNIVDEPNWEYAVVERLNRDDLTMQVLPFNLGKAVIKHDPEHDLVLQPGDVVTIFGINDVSNPISRRTRLVRVEGEVQAPGIYQVRPGESLRSLITRVGGMTPEAYVFGTEFNRATTKATQQAALNEAVNRLENQLASAGADQAANLVTSDAQTAIQLRTAHVEARKAQISRLRSIKSTGRIALELDPTTNTLSDLPDIPLEDGDRIYIPHRPGFVLVVGAVANTNGLLWREGKRLRDYLNVAGVEPDANEAGLFVVRADGSVEHNNAHRGWFDTSLDDLKLMPGDTVVVPEKTDRETFWTTLVRGLKDWSQIFYQFGLTAAAIHTLRL</sequence>
<evidence type="ECO:0000256" key="3">
    <source>
        <dbReference type="ARBA" id="ARBA00022448"/>
    </source>
</evidence>
<dbReference type="GO" id="GO:0046930">
    <property type="term" value="C:pore complex"/>
    <property type="evidence" value="ECO:0007669"/>
    <property type="project" value="UniProtKB-KW"/>
</dbReference>
<keyword evidence="8" id="KW-0625">Polysaccharide transport</keyword>
<keyword evidence="4" id="KW-1134">Transmembrane beta strand</keyword>
<evidence type="ECO:0000313" key="20">
    <source>
        <dbReference type="EMBL" id="EIM31319.1"/>
    </source>
</evidence>
<evidence type="ECO:0000256" key="12">
    <source>
        <dbReference type="ARBA" id="ARBA00023139"/>
    </source>
</evidence>
<dbReference type="RefSeq" id="WP_009453598.1">
    <property type="nucleotide sequence ID" value="NZ_JH660693.1"/>
</dbReference>
<dbReference type="PANTHER" id="PTHR33619:SF3">
    <property type="entry name" value="POLYSACCHARIDE EXPORT PROTEIN GFCE-RELATED"/>
    <property type="match status" value="1"/>
</dbReference>
<evidence type="ECO:0000313" key="21">
    <source>
        <dbReference type="Proteomes" id="UP000053899"/>
    </source>
</evidence>
<gene>
    <name evidence="20" type="ORF">LepocDRAFT_00000460</name>
</gene>
<dbReference type="InterPro" id="IPR019554">
    <property type="entry name" value="Soluble_ligand-bd"/>
</dbReference>
<dbReference type="AlphaFoldDB" id="I4Z527"/>
<keyword evidence="7 16" id="KW-0732">Signal</keyword>
<dbReference type="InterPro" id="IPR054765">
    <property type="entry name" value="SLBB_dom"/>
</dbReference>
<dbReference type="InterPro" id="IPR049712">
    <property type="entry name" value="Poly_export"/>
</dbReference>
<evidence type="ECO:0000256" key="11">
    <source>
        <dbReference type="ARBA" id="ARBA00023136"/>
    </source>
</evidence>
<feature type="compositionally biased region" description="Pro residues" evidence="15">
    <location>
        <begin position="89"/>
        <end position="102"/>
    </location>
</feature>
<comment type="similarity">
    <text evidence="2">Belongs to the BexD/CtrA/VexA family.</text>
</comment>
<dbReference type="Pfam" id="PF10531">
    <property type="entry name" value="SLBB"/>
    <property type="match status" value="1"/>
</dbReference>
<dbReference type="GO" id="GO:0015288">
    <property type="term" value="F:porin activity"/>
    <property type="evidence" value="ECO:0007669"/>
    <property type="project" value="UniProtKB-KW"/>
</dbReference>
<keyword evidence="21" id="KW-1185">Reference proteome</keyword>
<keyword evidence="12" id="KW-0564">Palmitate</keyword>
<dbReference type="Pfam" id="PF22461">
    <property type="entry name" value="SLBB_2"/>
    <property type="match status" value="1"/>
</dbReference>
<dbReference type="HOGENOM" id="CLU_011447_2_0_4"/>
<evidence type="ECO:0000259" key="17">
    <source>
        <dbReference type="Pfam" id="PF02563"/>
    </source>
</evidence>
<protein>
    <submittedName>
        <fullName evidence="20">Periplasmic protein involved in polysaccharide export</fullName>
    </submittedName>
</protein>
<dbReference type="Pfam" id="PF02563">
    <property type="entry name" value="Poly_export"/>
    <property type="match status" value="1"/>
</dbReference>
<organism evidence="20 21">
    <name type="scientific">Leptothrix ochracea L12</name>
    <dbReference type="NCBI Taxonomy" id="735332"/>
    <lineage>
        <taxon>Bacteria</taxon>
        <taxon>Pseudomonadati</taxon>
        <taxon>Pseudomonadota</taxon>
        <taxon>Betaproteobacteria</taxon>
        <taxon>Burkholderiales</taxon>
        <taxon>Sphaerotilaceae</taxon>
        <taxon>Leptothrix</taxon>
    </lineage>
</organism>
<evidence type="ECO:0000256" key="1">
    <source>
        <dbReference type="ARBA" id="ARBA00004571"/>
    </source>
</evidence>